<keyword evidence="5 6" id="KW-0472">Membrane</keyword>
<dbReference type="InterPro" id="IPR013604">
    <property type="entry name" value="7TM_chemorcpt"/>
</dbReference>
<feature type="transmembrane region" description="Helical" evidence="6">
    <location>
        <begin position="270"/>
        <end position="295"/>
    </location>
</feature>
<dbReference type="GO" id="GO:0005886">
    <property type="term" value="C:plasma membrane"/>
    <property type="evidence" value="ECO:0007669"/>
    <property type="project" value="UniProtKB-SubCell"/>
</dbReference>
<protein>
    <recommendedName>
        <fullName evidence="6">Gustatory receptor</fullName>
    </recommendedName>
</protein>
<keyword evidence="6" id="KW-0807">Transducer</keyword>
<dbReference type="Pfam" id="PF08395">
    <property type="entry name" value="7tm_7"/>
    <property type="match status" value="1"/>
</dbReference>
<comment type="caution">
    <text evidence="6">Lacks conserved residue(s) required for the propagation of feature annotation.</text>
</comment>
<accession>A0A3B0K4N0</accession>
<feature type="transmembrane region" description="Helical" evidence="6">
    <location>
        <begin position="381"/>
        <end position="401"/>
    </location>
</feature>
<dbReference type="OMA" id="YRVDECI"/>
<dbReference type="AlphaFoldDB" id="A0A3B0K4N0"/>
<dbReference type="EMBL" id="OUUW01000007">
    <property type="protein sequence ID" value="SPP82950.1"/>
    <property type="molecule type" value="Genomic_DNA"/>
</dbReference>
<keyword evidence="8" id="KW-1185">Reference proteome</keyword>
<keyword evidence="3 6" id="KW-0812">Transmembrane</keyword>
<keyword evidence="4 6" id="KW-1133">Transmembrane helix</keyword>
<keyword evidence="2 6" id="KW-1003">Cell membrane</keyword>
<evidence type="ECO:0000256" key="6">
    <source>
        <dbReference type="RuleBase" id="RU363108"/>
    </source>
</evidence>
<gene>
    <name evidence="7" type="ORF">DGUA_6G017716</name>
</gene>
<dbReference type="GO" id="GO:0050909">
    <property type="term" value="P:sensory perception of taste"/>
    <property type="evidence" value="ECO:0007669"/>
    <property type="project" value="InterPro"/>
</dbReference>
<evidence type="ECO:0000256" key="2">
    <source>
        <dbReference type="ARBA" id="ARBA00022475"/>
    </source>
</evidence>
<dbReference type="GO" id="GO:0007165">
    <property type="term" value="P:signal transduction"/>
    <property type="evidence" value="ECO:0007669"/>
    <property type="project" value="UniProtKB-KW"/>
</dbReference>
<evidence type="ECO:0000256" key="1">
    <source>
        <dbReference type="ARBA" id="ARBA00004651"/>
    </source>
</evidence>
<feature type="transmembrane region" description="Helical" evidence="6">
    <location>
        <begin position="93"/>
        <end position="116"/>
    </location>
</feature>
<evidence type="ECO:0000313" key="8">
    <source>
        <dbReference type="Proteomes" id="UP000268350"/>
    </source>
</evidence>
<dbReference type="Proteomes" id="UP000268350">
    <property type="component" value="Unassembled WGS sequence"/>
</dbReference>
<evidence type="ECO:0000256" key="4">
    <source>
        <dbReference type="ARBA" id="ARBA00022989"/>
    </source>
</evidence>
<evidence type="ECO:0000256" key="5">
    <source>
        <dbReference type="ARBA" id="ARBA00023136"/>
    </source>
</evidence>
<organism evidence="7 8">
    <name type="scientific">Drosophila guanche</name>
    <name type="common">Fruit fly</name>
    <dbReference type="NCBI Taxonomy" id="7266"/>
    <lineage>
        <taxon>Eukaryota</taxon>
        <taxon>Metazoa</taxon>
        <taxon>Ecdysozoa</taxon>
        <taxon>Arthropoda</taxon>
        <taxon>Hexapoda</taxon>
        <taxon>Insecta</taxon>
        <taxon>Pterygota</taxon>
        <taxon>Neoptera</taxon>
        <taxon>Endopterygota</taxon>
        <taxon>Diptera</taxon>
        <taxon>Brachycera</taxon>
        <taxon>Muscomorpha</taxon>
        <taxon>Ephydroidea</taxon>
        <taxon>Drosophilidae</taxon>
        <taxon>Drosophila</taxon>
        <taxon>Sophophora</taxon>
    </lineage>
</organism>
<comment type="function">
    <text evidence="6">Gustatory receptor which mediates acceptance or avoidance behavior, depending on its substrates.</text>
</comment>
<evidence type="ECO:0000256" key="3">
    <source>
        <dbReference type="ARBA" id="ARBA00022692"/>
    </source>
</evidence>
<keyword evidence="6 7" id="KW-0675">Receptor</keyword>
<feature type="transmembrane region" description="Helical" evidence="6">
    <location>
        <begin position="152"/>
        <end position="175"/>
    </location>
</feature>
<dbReference type="OrthoDB" id="8009671at2759"/>
<feature type="transmembrane region" description="Helical" evidence="6">
    <location>
        <begin position="66"/>
        <end position="87"/>
    </location>
</feature>
<feature type="transmembrane region" description="Helical" evidence="6">
    <location>
        <begin position="25"/>
        <end position="45"/>
    </location>
</feature>
<comment type="subcellular location">
    <subcellularLocation>
        <location evidence="1 6">Cell membrane</location>
        <topology evidence="1 6">Multi-pass membrane protein</topology>
    </subcellularLocation>
</comment>
<comment type="similarity">
    <text evidence="6">Belongs to the insect chemoreceptor superfamily. Gustatory receptor (GR) family.</text>
</comment>
<sequence>MSKCGAVFIMFGCLREVRPSRLSAYILAISYHYARALGVVCFGISKKGPNDALMGRKNFRLKWYSLILRIFCSAMVGCFCAPYVLVLEDPYEWVMQCMRLVACLVCTTCILVLQLFHEHKVLRMINSFLRLFRRVRQMSARTKIGFGGKREFVLLLFKIVCLGYELICECHHLLFPSSLLGWLTTLCEIIVELGSLMIIHIGFVGYLSVAALYSEVNSYVRVELRRQLRSLERTGGAPASRRQLRIASGRLEECVAVYDEIERVGRSFHVLLELPLLVILVAKIFATTVLSYEVIIRSDRYPSQAAMWGLVLKSFADVILLTLAAHEAVSSSKVIRRLSLENFSGSDHKQWHVKLEMFLSRLNVNEFRVRPLGLFEVSNEIILVFLSSMITYFTYVMQYGIQTNRL</sequence>
<proteinExistence type="inferred from homology"/>
<evidence type="ECO:0000313" key="7">
    <source>
        <dbReference type="EMBL" id="SPP82950.1"/>
    </source>
</evidence>
<name>A0A3B0K4N0_DROGU</name>
<feature type="transmembrane region" description="Helical" evidence="6">
    <location>
        <begin position="195"/>
        <end position="216"/>
    </location>
</feature>
<feature type="transmembrane region" description="Helical" evidence="6">
    <location>
        <begin position="307"/>
        <end position="329"/>
    </location>
</feature>
<reference evidence="8" key="1">
    <citation type="submission" date="2018-01" db="EMBL/GenBank/DDBJ databases">
        <authorList>
            <person name="Alioto T."/>
            <person name="Alioto T."/>
        </authorList>
    </citation>
    <scope>NUCLEOTIDE SEQUENCE [LARGE SCALE GENOMIC DNA]</scope>
</reference>